<feature type="region of interest" description="Disordered" evidence="1">
    <location>
        <begin position="1"/>
        <end position="20"/>
    </location>
</feature>
<feature type="region of interest" description="Disordered" evidence="1">
    <location>
        <begin position="41"/>
        <end position="68"/>
    </location>
</feature>
<proteinExistence type="predicted"/>
<dbReference type="InterPro" id="IPR025558">
    <property type="entry name" value="DUF4283"/>
</dbReference>
<evidence type="ECO:0000259" key="2">
    <source>
        <dbReference type="Pfam" id="PF14111"/>
    </source>
</evidence>
<comment type="caution">
    <text evidence="3">The sequence shown here is derived from an EMBL/GenBank/DDBJ whole genome shotgun (WGS) entry which is preliminary data.</text>
</comment>
<feature type="region of interest" description="Disordered" evidence="1">
    <location>
        <begin position="428"/>
        <end position="453"/>
    </location>
</feature>
<evidence type="ECO:0000256" key="1">
    <source>
        <dbReference type="SAM" id="MobiDB-lite"/>
    </source>
</evidence>
<feature type="domain" description="DUF4283" evidence="2">
    <location>
        <begin position="106"/>
        <end position="183"/>
    </location>
</feature>
<dbReference type="PANTHER" id="PTHR31286">
    <property type="entry name" value="GLYCINE-RICH CELL WALL STRUCTURAL PROTEIN 1.8-LIKE"/>
    <property type="match status" value="1"/>
</dbReference>
<dbReference type="AlphaFoldDB" id="A0A9P0Z3G5"/>
<feature type="region of interest" description="Disordered" evidence="1">
    <location>
        <begin position="466"/>
        <end position="486"/>
    </location>
</feature>
<reference evidence="3" key="1">
    <citation type="submission" date="2022-07" db="EMBL/GenBank/DDBJ databases">
        <authorList>
            <person name="Macas J."/>
            <person name="Novak P."/>
            <person name="Neumann P."/>
        </authorList>
    </citation>
    <scope>NUCLEOTIDE SEQUENCE</scope>
</reference>
<accession>A0A9P0Z3G5</accession>
<gene>
    <name evidence="3" type="ORF">CEURO_LOCUS9347</name>
</gene>
<protein>
    <recommendedName>
        <fullName evidence="2">DUF4283 domain-containing protein</fullName>
    </recommendedName>
</protein>
<name>A0A9P0Z3G5_CUSEU</name>
<keyword evidence="4" id="KW-1185">Reference proteome</keyword>
<dbReference type="Proteomes" id="UP001152484">
    <property type="component" value="Unassembled WGS sequence"/>
</dbReference>
<dbReference type="EMBL" id="CAMAPE010000018">
    <property type="protein sequence ID" value="CAH9085337.1"/>
    <property type="molecule type" value="Genomic_DNA"/>
</dbReference>
<sequence>MIEAPQLDGALLEGSESPGNKVKHAEGVIFAVTRSTQHQTIGIKPNEATSPTGAVDDTNEPKRKQWSTLFKDNRAPTEGLKLRYIPPTSNFLDFSDRVLPSMVDIFGYCLVGFFTGRFPGLKATYSLEKKWGVHCEIKPHDKGWVVFKFKIEADRTKVMLEGPYTLYGKLLVLKVLSDEFSFEDEEFLKVPIRIKFPKLPVRMWNEDTISDVASMVGVPLTTDRITLEKANHNFARVLIEVDVTKPPPLSFPIKMASGRTFEQRVLYETFPNYCFHCKQYGHHPFICKKLAAKEKPETNEPDNNEAILIAREPTTKAIETTKTIVVQDIVDPEGEFVEVRRQKGKKIAKLVTPSAAAAVLQAAAGPETAAAIPAAPVLQPAAGPETATVSQAAPAAAKTSPAPAALAAAIPVAALEPQPAAGVDKLDKPAAALPEPDPAAAHEPQPAAAIPDKPAAAPFPQVAAKVTEEQVGGADPKSGWKQFGNRMYDPNRYEEIKITCRNGKKKTLLFMKPQKRN</sequence>
<dbReference type="InterPro" id="IPR040256">
    <property type="entry name" value="At4g02000-like"/>
</dbReference>
<dbReference type="Pfam" id="PF14111">
    <property type="entry name" value="DUF4283"/>
    <property type="match status" value="1"/>
</dbReference>
<dbReference type="PANTHER" id="PTHR31286:SF168">
    <property type="entry name" value="DUF4283 DOMAIN-CONTAINING PROTEIN"/>
    <property type="match status" value="1"/>
</dbReference>
<evidence type="ECO:0000313" key="4">
    <source>
        <dbReference type="Proteomes" id="UP001152484"/>
    </source>
</evidence>
<feature type="compositionally biased region" description="Low complexity" evidence="1">
    <location>
        <begin position="429"/>
        <end position="453"/>
    </location>
</feature>
<dbReference type="OrthoDB" id="851886at2759"/>
<organism evidence="3 4">
    <name type="scientific">Cuscuta europaea</name>
    <name type="common">European dodder</name>
    <dbReference type="NCBI Taxonomy" id="41803"/>
    <lineage>
        <taxon>Eukaryota</taxon>
        <taxon>Viridiplantae</taxon>
        <taxon>Streptophyta</taxon>
        <taxon>Embryophyta</taxon>
        <taxon>Tracheophyta</taxon>
        <taxon>Spermatophyta</taxon>
        <taxon>Magnoliopsida</taxon>
        <taxon>eudicotyledons</taxon>
        <taxon>Gunneridae</taxon>
        <taxon>Pentapetalae</taxon>
        <taxon>asterids</taxon>
        <taxon>lamiids</taxon>
        <taxon>Solanales</taxon>
        <taxon>Convolvulaceae</taxon>
        <taxon>Cuscuteae</taxon>
        <taxon>Cuscuta</taxon>
        <taxon>Cuscuta subgen. Cuscuta</taxon>
    </lineage>
</organism>
<evidence type="ECO:0000313" key="3">
    <source>
        <dbReference type="EMBL" id="CAH9085337.1"/>
    </source>
</evidence>